<dbReference type="InterPro" id="IPR011527">
    <property type="entry name" value="ABC1_TM_dom"/>
</dbReference>
<evidence type="ECO:0000259" key="7">
    <source>
        <dbReference type="PROSITE" id="PS50929"/>
    </source>
</evidence>
<sequence length="608" mass="67102">MGIINKLHVRWKRYLEIGEVKKPLLLLLPYVARYWETYFWLFVLMFSGIGVTLFFTWFLQNMTDAAIGRNVSEVKTLLLYGVLFTVFSSVLSYFNTYLEAAAVVKVRTDLKNALFHHMMRLPAKYYGNQHSGEMVSRLTNDVNNIEGAIGSNMLSVVRLPLMAVGAFVYLFQINGALALLCVLLGPVAAVSGAVFGKLIRRNGRAVHDALGKLHSFLNDSFAGYAVIRSFTLEKQTYQQYESINGKLLGLEFKLARLRGWFQAGASSAGALSFFVCLGVGVHYVMNGSMSVGDLLAFVNLVQFLVYPLTGLAGMWGAFQRSVAALERVQEVFSEVPETRELPAYQPVSGVKGSIELKGIRFSYDGQTNALERFDLKIPAGKVVALVGPSGAGKSTLIHLLMGFYQPQEGEILFDGLPVSHMSRAQLRSCTAYVPQENYLFDGTVGDNIACGKTDSSEEQWVRAAKEANAHEFIVSLPSGYHTEIGERGVRLSGGQRQRIAIARAILKDAPVLLLDEATSALDSETEYQVQEALEKLMKDRTTIVVAHRLSTIHNADLIAVVDQGRVIEQGTHAELIGKNGLYARLYHIQYNQERSAASRLDQASVSLG</sequence>
<feature type="transmembrane region" description="Helical" evidence="5">
    <location>
        <begin position="78"/>
        <end position="98"/>
    </location>
</feature>
<proteinExistence type="predicted"/>
<feature type="domain" description="ABC transmembrane type-1" evidence="7">
    <location>
        <begin position="39"/>
        <end position="320"/>
    </location>
</feature>
<accession>A0ABN7TIK2</accession>
<keyword evidence="3 5" id="KW-1133">Transmembrane helix</keyword>
<protein>
    <submittedName>
        <fullName evidence="8">Multidrug export ATP-binding/permease protein</fullName>
        <ecNumber evidence="8">3.6.3.-</ecNumber>
    </submittedName>
</protein>
<evidence type="ECO:0000256" key="4">
    <source>
        <dbReference type="ARBA" id="ARBA00023136"/>
    </source>
</evidence>
<feature type="transmembrane region" description="Helical" evidence="5">
    <location>
        <begin position="38"/>
        <end position="58"/>
    </location>
</feature>
<dbReference type="PROSITE" id="PS50929">
    <property type="entry name" value="ABC_TM1F"/>
    <property type="match status" value="1"/>
</dbReference>
<feature type="transmembrane region" description="Helical" evidence="5">
    <location>
        <begin position="153"/>
        <end position="171"/>
    </location>
</feature>
<dbReference type="Proteomes" id="UP000730618">
    <property type="component" value="Unassembled WGS sequence"/>
</dbReference>
<dbReference type="InterPro" id="IPR039421">
    <property type="entry name" value="Type_1_exporter"/>
</dbReference>
<dbReference type="InterPro" id="IPR017871">
    <property type="entry name" value="ABC_transporter-like_CS"/>
</dbReference>
<evidence type="ECO:0000313" key="8">
    <source>
        <dbReference type="EMBL" id="CAG7632555.1"/>
    </source>
</evidence>
<dbReference type="Pfam" id="PF00005">
    <property type="entry name" value="ABC_tran"/>
    <property type="match status" value="1"/>
</dbReference>
<dbReference type="InterPro" id="IPR003593">
    <property type="entry name" value="AAA+_ATPase"/>
</dbReference>
<name>A0ABN7TIK2_9BACL</name>
<evidence type="ECO:0000313" key="9">
    <source>
        <dbReference type="Proteomes" id="UP000730618"/>
    </source>
</evidence>
<feature type="transmembrane region" description="Helical" evidence="5">
    <location>
        <begin position="177"/>
        <end position="195"/>
    </location>
</feature>
<dbReference type="InterPro" id="IPR003439">
    <property type="entry name" value="ABC_transporter-like_ATP-bd"/>
</dbReference>
<evidence type="ECO:0000259" key="6">
    <source>
        <dbReference type="PROSITE" id="PS50893"/>
    </source>
</evidence>
<dbReference type="PROSITE" id="PS50893">
    <property type="entry name" value="ABC_TRANSPORTER_2"/>
    <property type="match status" value="1"/>
</dbReference>
<feature type="transmembrane region" description="Helical" evidence="5">
    <location>
        <begin position="296"/>
        <end position="318"/>
    </location>
</feature>
<dbReference type="Pfam" id="PF00664">
    <property type="entry name" value="ABC_membrane"/>
    <property type="match status" value="1"/>
</dbReference>
<evidence type="ECO:0000256" key="3">
    <source>
        <dbReference type="ARBA" id="ARBA00022989"/>
    </source>
</evidence>
<keyword evidence="8" id="KW-0067">ATP-binding</keyword>
<dbReference type="RefSeq" id="WP_218098189.1">
    <property type="nucleotide sequence ID" value="NZ_CAJVCE010000004.1"/>
</dbReference>
<dbReference type="GO" id="GO:0016787">
    <property type="term" value="F:hydrolase activity"/>
    <property type="evidence" value="ECO:0007669"/>
    <property type="project" value="UniProtKB-KW"/>
</dbReference>
<evidence type="ECO:0000256" key="2">
    <source>
        <dbReference type="ARBA" id="ARBA00022692"/>
    </source>
</evidence>
<keyword evidence="4 5" id="KW-0472">Membrane</keyword>
<organism evidence="8 9">
    <name type="scientific">Paenibacillus allorhizosphaerae</name>
    <dbReference type="NCBI Taxonomy" id="2849866"/>
    <lineage>
        <taxon>Bacteria</taxon>
        <taxon>Bacillati</taxon>
        <taxon>Bacillota</taxon>
        <taxon>Bacilli</taxon>
        <taxon>Bacillales</taxon>
        <taxon>Paenibacillaceae</taxon>
        <taxon>Paenibacillus</taxon>
    </lineage>
</organism>
<keyword evidence="9" id="KW-1185">Reference proteome</keyword>
<dbReference type="EMBL" id="CAJVCE010000004">
    <property type="protein sequence ID" value="CAG7632555.1"/>
    <property type="molecule type" value="Genomic_DNA"/>
</dbReference>
<dbReference type="PANTHER" id="PTHR43394:SF1">
    <property type="entry name" value="ATP-BINDING CASSETTE SUB-FAMILY B MEMBER 10, MITOCHONDRIAL"/>
    <property type="match status" value="1"/>
</dbReference>
<keyword evidence="2 5" id="KW-0812">Transmembrane</keyword>
<feature type="domain" description="ABC transporter" evidence="6">
    <location>
        <begin position="354"/>
        <end position="588"/>
    </location>
</feature>
<dbReference type="GO" id="GO:0005524">
    <property type="term" value="F:ATP binding"/>
    <property type="evidence" value="ECO:0007669"/>
    <property type="project" value="UniProtKB-KW"/>
</dbReference>
<evidence type="ECO:0000256" key="1">
    <source>
        <dbReference type="ARBA" id="ARBA00004141"/>
    </source>
</evidence>
<dbReference type="PANTHER" id="PTHR43394">
    <property type="entry name" value="ATP-DEPENDENT PERMEASE MDL1, MITOCHONDRIAL"/>
    <property type="match status" value="1"/>
</dbReference>
<gene>
    <name evidence="8" type="ORF">PAECIP111802_01857</name>
</gene>
<dbReference type="CDD" id="cd07346">
    <property type="entry name" value="ABC_6TM_exporters"/>
    <property type="match status" value="1"/>
</dbReference>
<evidence type="ECO:0000256" key="5">
    <source>
        <dbReference type="SAM" id="Phobius"/>
    </source>
</evidence>
<keyword evidence="8" id="KW-0547">Nucleotide-binding</keyword>
<reference evidence="8 9" key="1">
    <citation type="submission" date="2021-06" db="EMBL/GenBank/DDBJ databases">
        <authorList>
            <person name="Criscuolo A."/>
        </authorList>
    </citation>
    <scope>NUCLEOTIDE SEQUENCE [LARGE SCALE GENOMIC DNA]</scope>
    <source>
        <strain evidence="9">CIP 111802</strain>
    </source>
</reference>
<feature type="transmembrane region" description="Helical" evidence="5">
    <location>
        <begin position="260"/>
        <end position="284"/>
    </location>
</feature>
<comment type="caution">
    <text evidence="8">The sequence shown here is derived from an EMBL/GenBank/DDBJ whole genome shotgun (WGS) entry which is preliminary data.</text>
</comment>
<dbReference type="PROSITE" id="PS00211">
    <property type="entry name" value="ABC_TRANSPORTER_1"/>
    <property type="match status" value="1"/>
</dbReference>
<dbReference type="SMART" id="SM00382">
    <property type="entry name" value="AAA"/>
    <property type="match status" value="1"/>
</dbReference>
<keyword evidence="8" id="KW-0378">Hydrolase</keyword>
<comment type="subcellular location">
    <subcellularLocation>
        <location evidence="1">Membrane</location>
        <topology evidence="1">Multi-pass membrane protein</topology>
    </subcellularLocation>
</comment>
<dbReference type="EC" id="3.6.3.-" evidence="8"/>